<feature type="repeat" description="WD" evidence="3">
    <location>
        <begin position="192"/>
        <end position="233"/>
    </location>
</feature>
<dbReference type="InterPro" id="IPR015943">
    <property type="entry name" value="WD40/YVTN_repeat-like_dom_sf"/>
</dbReference>
<evidence type="ECO:0000256" key="2">
    <source>
        <dbReference type="ARBA" id="ARBA00022737"/>
    </source>
</evidence>
<dbReference type="InterPro" id="IPR011047">
    <property type="entry name" value="Quinoprotein_ADH-like_sf"/>
</dbReference>
<reference evidence="5" key="1">
    <citation type="submission" date="2015-02" db="EMBL/GenBank/DDBJ databases">
        <title>A transcriptome of Wollemia nobilis - a relic of Gondwana.</title>
        <authorList>
            <person name="Chia J.Y."/>
            <person name="Leong Y.S."/>
            <person name="Abdul Karim S."/>
            <person name="Wan Azmi N."/>
            <person name="Hercus R."/>
            <person name="Croft L."/>
        </authorList>
    </citation>
    <scope>NUCLEOTIDE SEQUENCE</scope>
    <source>
        <strain evidence="5">MaeBrown</strain>
        <tissue evidence="5">Leaf</tissue>
    </source>
</reference>
<dbReference type="PANTHER" id="PTHR45086">
    <property type="entry name" value="WD REPEAT-CONTAINING PROTEIN PCN"/>
    <property type="match status" value="1"/>
</dbReference>
<dbReference type="InterPro" id="IPR044622">
    <property type="entry name" value="PCN"/>
</dbReference>
<dbReference type="PROSITE" id="PS50082">
    <property type="entry name" value="WD_REPEATS_2"/>
    <property type="match status" value="1"/>
</dbReference>
<dbReference type="AlphaFoldDB" id="A0A0C9S5W3"/>
<dbReference type="PROSITE" id="PS00678">
    <property type="entry name" value="WD_REPEATS_1"/>
    <property type="match status" value="1"/>
</dbReference>
<dbReference type="InterPro" id="IPR019775">
    <property type="entry name" value="WD40_repeat_CS"/>
</dbReference>
<dbReference type="PANTHER" id="PTHR45086:SF1">
    <property type="entry name" value="WD REPEAT-CONTAINING PROTEIN PCN"/>
    <property type="match status" value="1"/>
</dbReference>
<evidence type="ECO:0000256" key="1">
    <source>
        <dbReference type="ARBA" id="ARBA00022574"/>
    </source>
</evidence>
<dbReference type="EMBL" id="GCHU01012326">
    <property type="protein sequence ID" value="JAG87487.1"/>
    <property type="molecule type" value="Transcribed_RNA"/>
</dbReference>
<dbReference type="SUPFAM" id="SSF50998">
    <property type="entry name" value="Quinoprotein alcohol dehydrogenase-like"/>
    <property type="match status" value="1"/>
</dbReference>
<protein>
    <submittedName>
        <fullName evidence="5">TSA: Wollemia nobilis Ref_Wollemi_Transcript_12401_3461 transcribed RNA sequence</fullName>
    </submittedName>
</protein>
<evidence type="ECO:0000256" key="4">
    <source>
        <dbReference type="SAM" id="MobiDB-lite"/>
    </source>
</evidence>
<dbReference type="Gene3D" id="2.130.10.10">
    <property type="entry name" value="YVTN repeat-like/Quinoprotein amine dehydrogenase"/>
    <property type="match status" value="3"/>
</dbReference>
<dbReference type="SMART" id="SM00320">
    <property type="entry name" value="WD40"/>
    <property type="match status" value="9"/>
</dbReference>
<keyword evidence="2" id="KW-0677">Repeat</keyword>
<organism evidence="5">
    <name type="scientific">Wollemia nobilis</name>
    <dbReference type="NCBI Taxonomy" id="56998"/>
    <lineage>
        <taxon>Eukaryota</taxon>
        <taxon>Viridiplantae</taxon>
        <taxon>Streptophyta</taxon>
        <taxon>Embryophyta</taxon>
        <taxon>Tracheophyta</taxon>
        <taxon>Spermatophyta</taxon>
        <taxon>Pinopsida</taxon>
        <taxon>Pinidae</taxon>
        <taxon>Conifers II</taxon>
        <taxon>Araucariales</taxon>
        <taxon>Araucariaceae</taxon>
        <taxon>Wollemia</taxon>
    </lineage>
</organism>
<name>A0A0C9S5W3_9CONI</name>
<evidence type="ECO:0000313" key="5">
    <source>
        <dbReference type="EMBL" id="JAG87487.1"/>
    </source>
</evidence>
<keyword evidence="1 3" id="KW-0853">WD repeat</keyword>
<evidence type="ECO:0000256" key="3">
    <source>
        <dbReference type="PROSITE-ProRule" id="PRU00221"/>
    </source>
</evidence>
<feature type="compositionally biased region" description="Basic and acidic residues" evidence="4">
    <location>
        <begin position="123"/>
        <end position="133"/>
    </location>
</feature>
<accession>A0A0C9S5W3</accession>
<dbReference type="InterPro" id="IPR001680">
    <property type="entry name" value="WD40_rpt"/>
</dbReference>
<dbReference type="InterPro" id="IPR036322">
    <property type="entry name" value="WD40_repeat_dom_sf"/>
</dbReference>
<feature type="compositionally biased region" description="Acidic residues" evidence="4">
    <location>
        <begin position="151"/>
        <end position="160"/>
    </location>
</feature>
<dbReference type="Pfam" id="PF00400">
    <property type="entry name" value="WD40"/>
    <property type="match status" value="2"/>
</dbReference>
<dbReference type="SUPFAM" id="SSF50978">
    <property type="entry name" value="WD40 repeat-like"/>
    <property type="match status" value="1"/>
</dbReference>
<proteinExistence type="predicted"/>
<sequence>MEVHRVRSIDWKPAGVVALATSVDGTQVAVAREDGSIEIWKVAPGSVGWHCQLTITGRRDDYVISSLVWCRSSLGSSASGRLLSACLDGTISEWDLSSLQQKTVVESFGGSIWQMAVEPLTESRETYSTKNNDDADDDEKENGVSVSSSESDSDQEEDNPVEQRIALACDDGCVRIYVVCDSEDDIAYYKSFPRVKGRILSVAWSIDAKCIFAGGSDGCIRSWDIATSHELYRITAGLGGSGSLSDLCIWSLLVLRDGTLVSGDSTGTTQFWDSQQGTQLQAHTYHKGDVLALAAAPNDQCVFSAGSDGLVAHYKFVPGTTKSSSNSFEGLAAGARDSWVFVGSKRVHTHDVRALTLAMPLIFEKGEFLGEPTNKERGYRRPSGLDYRKWAIPGVPMLISGGNDAKIFAYPANRFLDFNPHDICPAPQRVFVQVARKPKIGEGPIMMIQYSSWLDVSMTKISTDLDLGKRKSRDFDSEDNVKKQSCTLPESVGHQNGRYFRDNRRANSLVKGTPPTFLARIKCKKSQHIICSAMSESGHLIAFSDRIKPHLYKLKFDSSTGSNVGEDSWRLKKKSLPEGLSASHSMVFSADSTRLIIACNDGKIHVVDVDSLELLHTFDPFIEDVMEHAMPRPPITRLCTSGDGQWLAAINCYGDVNIFNLEILRQHWYISRLDGCSVTAAGFHPSSGNVLVVTTSSNHVFVLDVDAKQLGEWSKRYTSGLPRRFLEFPGEVIGLSFPPSPKATSVIVHSSKAMCLIDFGKPVSQDDNDLRNEETMTFEKLGSANHDLANGDGKLSSGKLKYKPVFSDKNFVIVPLRYPVHFLTHLSERTILIVEKPWVDVLQNFKAPVYRHVFGT</sequence>
<feature type="region of interest" description="Disordered" evidence="4">
    <location>
        <begin position="123"/>
        <end position="161"/>
    </location>
</feature>
<dbReference type="GO" id="GO:0010073">
    <property type="term" value="P:meristem maintenance"/>
    <property type="evidence" value="ECO:0007669"/>
    <property type="project" value="InterPro"/>
</dbReference>
<dbReference type="GO" id="GO:0035266">
    <property type="term" value="P:meristem growth"/>
    <property type="evidence" value="ECO:0007669"/>
    <property type="project" value="InterPro"/>
</dbReference>